<keyword evidence="7" id="KW-1185">Reference proteome</keyword>
<feature type="compositionally biased region" description="Basic and acidic residues" evidence="4">
    <location>
        <begin position="261"/>
        <end position="270"/>
    </location>
</feature>
<comment type="subcellular location">
    <subcellularLocation>
        <location evidence="1">Cytoplasm</location>
    </subcellularLocation>
</comment>
<dbReference type="GO" id="GO:0007051">
    <property type="term" value="P:spindle organization"/>
    <property type="evidence" value="ECO:0007669"/>
    <property type="project" value="TreeGrafter"/>
</dbReference>
<sequence length="1080" mass="121691">MRRYAEATPCPAPHPSYHSHRQSEYGRRSSIYAPGFSTDDTTANLEYTTEFQANLRQAKPRRPMRAARKQPAFNPDLDIFEDVAQEEEQQVQQEALETKRRSRTSIMPRGATEKRSTILAHPAQRMPVQEHLVMKPQRRRVSQLLVDRNDSATVRLQEDVLDKRDSKRENLKKDPRRRTIYVPSEDTTIMTIHPGQPTHKSRNPRAKSPDIGLDLVTLSEEESENLVSALKKKPPRKSLAVPPKRAPLQQSHRSHQGVTTSEDRFGKGNGKENVPPGIDIFLDFSKDVKEEIKKPVTKAPRVHFKPPRAPETLARKKSLSESTQKRPRSETSSDGHPVKSIKAKADGSAGTTRRVTTARLSTKMVTKARVPRADRAPLSSSPFHMDKSPPNALRRQRTERATSTITMMHEVGRPQQAREAYPVLSEDLARPELYEDNWLTYQEVAITQLLNSLFDSAKSTTDADDNTNNLRSKMLALYHEPSVPVLHKRLQASLLYGALSIPKDLLAQTIRLKDDVGMRKKFLNLWVKTYDLPALRAAAETVIGRQLTVPCRLSSGSTSSDDGSRQFRSERRAIEAFLDAFLIRNEDAVRVKAGGGSIASIARAEQGDDFGSQGWGWRRTALRSLMLVLVLDRAKKADIVSGCLFQTTSPYKTSVDVLHHLASMLLPSHGDVTRPLGHFDYKVDHVQYPLQEYTYQIENIAIDLRDGVILTRLIELLLYSPSASASQQETITISLPSGELLTSILDVEQKENWVLSQHLKFPSIGRAQKLYNVQLGLSVLTGIRGIPIQAVGGIKAEDIVDGHREKTLSLLWSLVGKCGLATLVDWSHIVKEVNHFRDLWYRKRDNYAQRDLDSDDDEATTELEGLDYHKRLLLSWARSIARLQGLRVSNLTTSFSDPRVLEAIVDMYLPSALALTTGSTQLSLATKLRAAGCSTSFIALFAPNNMKARSIPSKDFTLLTLSFLASRLLPLSVKHRAAATIQQAYRRHLARREMHKRVMLMRVAADCAVVAQRREVLVNAAMVLQRRWKAILAQRTEQLTHDIELFQALARGWAIRRWVRRITGGRVGGKEKVRRIRGGW</sequence>
<dbReference type="PROSITE" id="PS50021">
    <property type="entry name" value="CH"/>
    <property type="match status" value="1"/>
</dbReference>
<dbReference type="OrthoDB" id="76388at2759"/>
<dbReference type="AlphaFoldDB" id="A0A6A5XZS5"/>
<evidence type="ECO:0000256" key="1">
    <source>
        <dbReference type="ARBA" id="ARBA00004496"/>
    </source>
</evidence>
<evidence type="ECO:0000313" key="7">
    <source>
        <dbReference type="Proteomes" id="UP000799778"/>
    </source>
</evidence>
<dbReference type="GO" id="GO:0051295">
    <property type="term" value="P:establishment of meiotic spindle localization"/>
    <property type="evidence" value="ECO:0007669"/>
    <property type="project" value="TreeGrafter"/>
</dbReference>
<dbReference type="RefSeq" id="XP_033386762.1">
    <property type="nucleotide sequence ID" value="XM_033527722.1"/>
</dbReference>
<feature type="domain" description="Calponin-homology (CH)" evidence="5">
    <location>
        <begin position="703"/>
        <end position="819"/>
    </location>
</feature>
<reference evidence="6" key="1">
    <citation type="journal article" date="2020" name="Stud. Mycol.">
        <title>101 Dothideomycetes genomes: a test case for predicting lifestyles and emergence of pathogens.</title>
        <authorList>
            <person name="Haridas S."/>
            <person name="Albert R."/>
            <person name="Binder M."/>
            <person name="Bloem J."/>
            <person name="Labutti K."/>
            <person name="Salamov A."/>
            <person name="Andreopoulos B."/>
            <person name="Baker S."/>
            <person name="Barry K."/>
            <person name="Bills G."/>
            <person name="Bluhm B."/>
            <person name="Cannon C."/>
            <person name="Castanera R."/>
            <person name="Culley D."/>
            <person name="Daum C."/>
            <person name="Ezra D."/>
            <person name="Gonzalez J."/>
            <person name="Henrissat B."/>
            <person name="Kuo A."/>
            <person name="Liang C."/>
            <person name="Lipzen A."/>
            <person name="Lutzoni F."/>
            <person name="Magnuson J."/>
            <person name="Mondo S."/>
            <person name="Nolan M."/>
            <person name="Ohm R."/>
            <person name="Pangilinan J."/>
            <person name="Park H.-J."/>
            <person name="Ramirez L."/>
            <person name="Alfaro M."/>
            <person name="Sun H."/>
            <person name="Tritt A."/>
            <person name="Yoshinaga Y."/>
            <person name="Zwiers L.-H."/>
            <person name="Turgeon B."/>
            <person name="Goodwin S."/>
            <person name="Spatafora J."/>
            <person name="Crous P."/>
            <person name="Grigoriev I."/>
        </authorList>
    </citation>
    <scope>NUCLEOTIDE SEQUENCE</scope>
    <source>
        <strain evidence="6">CBS 175.79</strain>
    </source>
</reference>
<dbReference type="PANTHER" id="PTHR22706">
    <property type="entry name" value="ASSEMBLY FACTOR FOR SPINDLE MICROTUBULES"/>
    <property type="match status" value="1"/>
</dbReference>
<feature type="compositionally biased region" description="Basic and acidic residues" evidence="4">
    <location>
        <begin position="323"/>
        <end position="337"/>
    </location>
</feature>
<dbReference type="CDD" id="cd21223">
    <property type="entry name" value="CH_ASPM_rpt1"/>
    <property type="match status" value="1"/>
</dbReference>
<evidence type="ECO:0000313" key="6">
    <source>
        <dbReference type="EMBL" id="KAF2018423.1"/>
    </source>
</evidence>
<dbReference type="InterPro" id="IPR001715">
    <property type="entry name" value="CH_dom"/>
</dbReference>
<keyword evidence="3" id="KW-0112">Calmodulin-binding</keyword>
<feature type="region of interest" description="Disordered" evidence="4">
    <location>
        <begin position="297"/>
        <end position="355"/>
    </location>
</feature>
<dbReference type="GO" id="GO:0005516">
    <property type="term" value="F:calmodulin binding"/>
    <property type="evidence" value="ECO:0007669"/>
    <property type="project" value="UniProtKB-KW"/>
</dbReference>
<keyword evidence="2" id="KW-0963">Cytoplasm</keyword>
<organism evidence="6 7">
    <name type="scientific">Aaosphaeria arxii CBS 175.79</name>
    <dbReference type="NCBI Taxonomy" id="1450172"/>
    <lineage>
        <taxon>Eukaryota</taxon>
        <taxon>Fungi</taxon>
        <taxon>Dikarya</taxon>
        <taxon>Ascomycota</taxon>
        <taxon>Pezizomycotina</taxon>
        <taxon>Dothideomycetes</taxon>
        <taxon>Pleosporomycetidae</taxon>
        <taxon>Pleosporales</taxon>
        <taxon>Pleosporales incertae sedis</taxon>
        <taxon>Aaosphaeria</taxon>
    </lineage>
</organism>
<dbReference type="Gene3D" id="1.10.418.10">
    <property type="entry name" value="Calponin-like domain"/>
    <property type="match status" value="2"/>
</dbReference>
<feature type="region of interest" description="Disordered" evidence="4">
    <location>
        <begin position="1"/>
        <end position="28"/>
    </location>
</feature>
<evidence type="ECO:0000256" key="4">
    <source>
        <dbReference type="SAM" id="MobiDB-lite"/>
    </source>
</evidence>
<proteinExistence type="predicted"/>
<dbReference type="PROSITE" id="PS50096">
    <property type="entry name" value="IQ"/>
    <property type="match status" value="1"/>
</dbReference>
<evidence type="ECO:0000259" key="5">
    <source>
        <dbReference type="PROSITE" id="PS50021"/>
    </source>
</evidence>
<dbReference type="GeneID" id="54285119"/>
<dbReference type="InterPro" id="IPR036872">
    <property type="entry name" value="CH_dom_sf"/>
</dbReference>
<dbReference type="Proteomes" id="UP000799778">
    <property type="component" value="Unassembled WGS sequence"/>
</dbReference>
<name>A0A6A5XZS5_9PLEO</name>
<feature type="region of interest" description="Disordered" evidence="4">
    <location>
        <begin position="189"/>
        <end position="210"/>
    </location>
</feature>
<evidence type="ECO:0000256" key="3">
    <source>
        <dbReference type="ARBA" id="ARBA00022860"/>
    </source>
</evidence>
<dbReference type="PANTHER" id="PTHR22706:SF1">
    <property type="entry name" value="ASSEMBLY FACTOR FOR SPINDLE MICROTUBULES"/>
    <property type="match status" value="1"/>
</dbReference>
<dbReference type="SUPFAM" id="SSF47576">
    <property type="entry name" value="Calponin-homology domain, CH-domain"/>
    <property type="match status" value="1"/>
</dbReference>
<protein>
    <recommendedName>
        <fullName evidence="5">Calponin-homology (CH) domain-containing protein</fullName>
    </recommendedName>
</protein>
<dbReference type="GO" id="GO:0000278">
    <property type="term" value="P:mitotic cell cycle"/>
    <property type="evidence" value="ECO:0007669"/>
    <property type="project" value="TreeGrafter"/>
</dbReference>
<dbReference type="EMBL" id="ML978068">
    <property type="protein sequence ID" value="KAF2018423.1"/>
    <property type="molecule type" value="Genomic_DNA"/>
</dbReference>
<dbReference type="GO" id="GO:0005737">
    <property type="term" value="C:cytoplasm"/>
    <property type="evidence" value="ECO:0007669"/>
    <property type="project" value="UniProtKB-SubCell"/>
</dbReference>
<feature type="region of interest" description="Disordered" evidence="4">
    <location>
        <begin position="374"/>
        <end position="396"/>
    </location>
</feature>
<feature type="compositionally biased region" description="Polar residues" evidence="4">
    <location>
        <begin position="248"/>
        <end position="260"/>
    </location>
</feature>
<gene>
    <name evidence="6" type="ORF">BU24DRAFT_421415</name>
</gene>
<dbReference type="InterPro" id="IPR051185">
    <property type="entry name" value="ASPM"/>
</dbReference>
<dbReference type="GO" id="GO:0000922">
    <property type="term" value="C:spindle pole"/>
    <property type="evidence" value="ECO:0007669"/>
    <property type="project" value="TreeGrafter"/>
</dbReference>
<feature type="region of interest" description="Disordered" evidence="4">
    <location>
        <begin position="227"/>
        <end position="276"/>
    </location>
</feature>
<evidence type="ECO:0000256" key="2">
    <source>
        <dbReference type="ARBA" id="ARBA00022490"/>
    </source>
</evidence>
<accession>A0A6A5XZS5</accession>